<comment type="similarity">
    <text evidence="2 6">Belongs to the transposase mutator family.</text>
</comment>
<organism evidence="7 8">
    <name type="scientific">Neolewinella aquimaris</name>
    <dbReference type="NCBI Taxonomy" id="1835722"/>
    <lineage>
        <taxon>Bacteria</taxon>
        <taxon>Pseudomonadati</taxon>
        <taxon>Bacteroidota</taxon>
        <taxon>Saprospiria</taxon>
        <taxon>Saprospirales</taxon>
        <taxon>Lewinellaceae</taxon>
        <taxon>Neolewinella</taxon>
    </lineage>
</organism>
<dbReference type="GO" id="GO:0004803">
    <property type="term" value="F:transposase activity"/>
    <property type="evidence" value="ECO:0007669"/>
    <property type="project" value="UniProtKB-UniRule"/>
</dbReference>
<evidence type="ECO:0000256" key="4">
    <source>
        <dbReference type="ARBA" id="ARBA00023125"/>
    </source>
</evidence>
<evidence type="ECO:0000256" key="5">
    <source>
        <dbReference type="ARBA" id="ARBA00023172"/>
    </source>
</evidence>
<keyword evidence="8" id="KW-1185">Reference proteome</keyword>
<evidence type="ECO:0000256" key="3">
    <source>
        <dbReference type="ARBA" id="ARBA00022578"/>
    </source>
</evidence>
<dbReference type="NCBIfam" id="NF033543">
    <property type="entry name" value="transpos_IS256"/>
    <property type="match status" value="1"/>
</dbReference>
<sequence length="300" mass="34192">MQDAEFDLEAFREEAVSKLQAGDGLLGKDGAFTPLLKAFLEQAMEGELDAHIAEEERSNRKNGRGKKVIRTSLGEVELSTPRDRNGSFQPKVVPKRQKNLPRDIERQIMTLYARGSSLGDIRDFLEQMYDVEVSPAMISRVTDKVIPLLEEWRTRPLESVYPFVFMDAIHYKVREKGRVITKAVYGILGVNQEGYRDVLGLYIGQHESAKFWMQVLTDLQSRGLEDMLIASVDNLTGFVDAIAAVYPRTDVQLCIVHQIRNSKKYLAHTDCKDFMADLKTIYQAITREKAEHALNRLDPR</sequence>
<comment type="function">
    <text evidence="1 6">Required for the transposition of the insertion element.</text>
</comment>
<evidence type="ECO:0000256" key="2">
    <source>
        <dbReference type="ARBA" id="ARBA00010961"/>
    </source>
</evidence>
<keyword evidence="5 6" id="KW-0233">DNA recombination</keyword>
<dbReference type="PANTHER" id="PTHR33217:SF8">
    <property type="entry name" value="MUTATOR FAMILY TRANSPOSASE"/>
    <property type="match status" value="1"/>
</dbReference>
<name>A0A840EBF5_9BACT</name>
<dbReference type="InterPro" id="IPR001207">
    <property type="entry name" value="Transposase_mutator"/>
</dbReference>
<gene>
    <name evidence="7" type="ORF">GGR28_003412</name>
</gene>
<dbReference type="PROSITE" id="PS01007">
    <property type="entry name" value="TRANSPOSASE_MUTATOR"/>
    <property type="match status" value="1"/>
</dbReference>
<protein>
    <recommendedName>
        <fullName evidence="6">Mutator family transposase</fullName>
    </recommendedName>
</protein>
<dbReference type="PANTHER" id="PTHR33217">
    <property type="entry name" value="TRANSPOSASE FOR INSERTION SEQUENCE ELEMENT IS1081"/>
    <property type="match status" value="1"/>
</dbReference>
<keyword evidence="4 6" id="KW-0238">DNA-binding</keyword>
<dbReference type="AlphaFoldDB" id="A0A840EBF5"/>
<comment type="caution">
    <text evidence="7">The sequence shown here is derived from an EMBL/GenBank/DDBJ whole genome shotgun (WGS) entry which is preliminary data.</text>
</comment>
<dbReference type="GO" id="GO:0006313">
    <property type="term" value="P:DNA transposition"/>
    <property type="evidence" value="ECO:0007669"/>
    <property type="project" value="UniProtKB-UniRule"/>
</dbReference>
<evidence type="ECO:0000313" key="7">
    <source>
        <dbReference type="EMBL" id="MBB4080777.1"/>
    </source>
</evidence>
<keyword evidence="6" id="KW-0814">Transposable element</keyword>
<keyword evidence="3 6" id="KW-0815">Transposition</keyword>
<proteinExistence type="inferred from homology"/>
<dbReference type="Pfam" id="PF00872">
    <property type="entry name" value="Transposase_mut"/>
    <property type="match status" value="1"/>
</dbReference>
<dbReference type="GO" id="GO:0003677">
    <property type="term" value="F:DNA binding"/>
    <property type="evidence" value="ECO:0007669"/>
    <property type="project" value="UniProtKB-UniRule"/>
</dbReference>
<evidence type="ECO:0000256" key="6">
    <source>
        <dbReference type="RuleBase" id="RU365089"/>
    </source>
</evidence>
<dbReference type="Proteomes" id="UP000576209">
    <property type="component" value="Unassembled WGS sequence"/>
</dbReference>
<evidence type="ECO:0000256" key="1">
    <source>
        <dbReference type="ARBA" id="ARBA00002190"/>
    </source>
</evidence>
<reference evidence="7 8" key="1">
    <citation type="submission" date="2020-08" db="EMBL/GenBank/DDBJ databases">
        <title>Genomic Encyclopedia of Type Strains, Phase IV (KMG-IV): sequencing the most valuable type-strain genomes for metagenomic binning, comparative biology and taxonomic classification.</title>
        <authorList>
            <person name="Goeker M."/>
        </authorList>
    </citation>
    <scope>NUCLEOTIDE SEQUENCE [LARGE SCALE GENOMIC DNA]</scope>
    <source>
        <strain evidence="7 8">DSM 105137</strain>
    </source>
</reference>
<evidence type="ECO:0000313" key="8">
    <source>
        <dbReference type="Proteomes" id="UP000576209"/>
    </source>
</evidence>
<accession>A0A840EBF5</accession>
<dbReference type="EMBL" id="JACIFF010000009">
    <property type="protein sequence ID" value="MBB4080777.1"/>
    <property type="molecule type" value="Genomic_DNA"/>
</dbReference>